<feature type="region of interest" description="Disordered" evidence="1">
    <location>
        <begin position="117"/>
        <end position="164"/>
    </location>
</feature>
<feature type="compositionally biased region" description="Basic and acidic residues" evidence="1">
    <location>
        <begin position="137"/>
        <end position="157"/>
    </location>
</feature>
<evidence type="ECO:0000256" key="1">
    <source>
        <dbReference type="SAM" id="MobiDB-lite"/>
    </source>
</evidence>
<protein>
    <recommendedName>
        <fullName evidence="3">Retrovirus-related Pol polyprotein from transposon TNT 1-94</fullName>
    </recommendedName>
</protein>
<evidence type="ECO:0008006" key="3">
    <source>
        <dbReference type="Google" id="ProtNLM"/>
    </source>
</evidence>
<dbReference type="AlphaFoldDB" id="A0A699U184"/>
<organism evidence="2">
    <name type="scientific">Tanacetum cinerariifolium</name>
    <name type="common">Dalmatian daisy</name>
    <name type="synonym">Chrysanthemum cinerariifolium</name>
    <dbReference type="NCBI Taxonomy" id="118510"/>
    <lineage>
        <taxon>Eukaryota</taxon>
        <taxon>Viridiplantae</taxon>
        <taxon>Streptophyta</taxon>
        <taxon>Embryophyta</taxon>
        <taxon>Tracheophyta</taxon>
        <taxon>Spermatophyta</taxon>
        <taxon>Magnoliopsida</taxon>
        <taxon>eudicotyledons</taxon>
        <taxon>Gunneridae</taxon>
        <taxon>Pentapetalae</taxon>
        <taxon>asterids</taxon>
        <taxon>campanulids</taxon>
        <taxon>Asterales</taxon>
        <taxon>Asteraceae</taxon>
        <taxon>Asteroideae</taxon>
        <taxon>Anthemideae</taxon>
        <taxon>Anthemidinae</taxon>
        <taxon>Tanacetum</taxon>
    </lineage>
</organism>
<reference evidence="2" key="1">
    <citation type="journal article" date="2019" name="Sci. Rep.">
        <title>Draft genome of Tanacetum cinerariifolium, the natural source of mosquito coil.</title>
        <authorList>
            <person name="Yamashiro T."/>
            <person name="Shiraishi A."/>
            <person name="Satake H."/>
            <person name="Nakayama K."/>
        </authorList>
    </citation>
    <scope>NUCLEOTIDE SEQUENCE</scope>
</reference>
<feature type="non-terminal residue" evidence="2">
    <location>
        <position position="1"/>
    </location>
</feature>
<evidence type="ECO:0000313" key="2">
    <source>
        <dbReference type="EMBL" id="GFD17025.1"/>
    </source>
</evidence>
<gene>
    <name evidence="2" type="ORF">Tci_888994</name>
</gene>
<sequence>LEEKWRRKDTSLAYLKVFGCDSFVKVKDVCGEAMKCTFIGSGSDEVRYSFQDTKSHLVIGSRDITFVDSIYGAKYVTNSSSLTKPIQKSQVVLVDILENLTENDSIVAEHGLSSKITQSLGGSSDTSEGSKNSGSFEDSRRSDEEYSEDKASCKEGGSKTPQVR</sequence>
<feature type="compositionally biased region" description="Polar residues" evidence="1">
    <location>
        <begin position="117"/>
        <end position="134"/>
    </location>
</feature>
<comment type="caution">
    <text evidence="2">The sequence shown here is derived from an EMBL/GenBank/DDBJ whole genome shotgun (WGS) entry which is preliminary data.</text>
</comment>
<proteinExistence type="predicted"/>
<name>A0A699U184_TANCI</name>
<accession>A0A699U184</accession>
<dbReference type="EMBL" id="BKCJ011297295">
    <property type="protein sequence ID" value="GFD17025.1"/>
    <property type="molecule type" value="Genomic_DNA"/>
</dbReference>